<name>A0A8D8KX85_CULPI</name>
<accession>A0A8D8KX85</accession>
<sequence length="107" mass="12425">MNRAQLHKIRMVRHRVHFAVVLIVKSTGLPVVAGRTTRAGWKIQLFDETWKNVYDQLFVNKEIITQWLFSPRDRTSRTHARKNPPEGHSRDRSVALFKLAVVIAVPN</sequence>
<organism evidence="1">
    <name type="scientific">Culex pipiens</name>
    <name type="common">House mosquito</name>
    <dbReference type="NCBI Taxonomy" id="7175"/>
    <lineage>
        <taxon>Eukaryota</taxon>
        <taxon>Metazoa</taxon>
        <taxon>Ecdysozoa</taxon>
        <taxon>Arthropoda</taxon>
        <taxon>Hexapoda</taxon>
        <taxon>Insecta</taxon>
        <taxon>Pterygota</taxon>
        <taxon>Neoptera</taxon>
        <taxon>Endopterygota</taxon>
        <taxon>Diptera</taxon>
        <taxon>Nematocera</taxon>
        <taxon>Culicoidea</taxon>
        <taxon>Culicidae</taxon>
        <taxon>Culicinae</taxon>
        <taxon>Culicini</taxon>
        <taxon>Culex</taxon>
        <taxon>Culex</taxon>
    </lineage>
</organism>
<evidence type="ECO:0000313" key="1">
    <source>
        <dbReference type="EMBL" id="CAG6594796.1"/>
    </source>
</evidence>
<reference evidence="1" key="1">
    <citation type="submission" date="2021-05" db="EMBL/GenBank/DDBJ databases">
        <authorList>
            <person name="Alioto T."/>
            <person name="Alioto T."/>
            <person name="Gomez Garrido J."/>
        </authorList>
    </citation>
    <scope>NUCLEOTIDE SEQUENCE</scope>
</reference>
<dbReference type="EMBL" id="HBUE01333520">
    <property type="protein sequence ID" value="CAG6594796.1"/>
    <property type="molecule type" value="Transcribed_RNA"/>
</dbReference>
<protein>
    <submittedName>
        <fullName evidence="1">(northern house mosquito) hypothetical protein</fullName>
    </submittedName>
</protein>
<dbReference type="AlphaFoldDB" id="A0A8D8KX85"/>
<dbReference type="EMBL" id="HBUE01226775">
    <property type="protein sequence ID" value="CAG6542687.1"/>
    <property type="molecule type" value="Transcribed_RNA"/>
</dbReference>
<proteinExistence type="predicted"/>